<organism evidence="1 2">
    <name type="scientific">Nemania bipapillata</name>
    <dbReference type="NCBI Taxonomy" id="110536"/>
    <lineage>
        <taxon>Eukaryota</taxon>
        <taxon>Fungi</taxon>
        <taxon>Dikarya</taxon>
        <taxon>Ascomycota</taxon>
        <taxon>Pezizomycotina</taxon>
        <taxon>Sordariomycetes</taxon>
        <taxon>Xylariomycetidae</taxon>
        <taxon>Xylariales</taxon>
        <taxon>Xylariaceae</taxon>
        <taxon>Nemania</taxon>
    </lineage>
</organism>
<comment type="caution">
    <text evidence="1">The sequence shown here is derived from an EMBL/GenBank/DDBJ whole genome shotgun (WGS) entry which is preliminary data.</text>
</comment>
<gene>
    <name evidence="1" type="ORF">ONZ43_g696</name>
</gene>
<protein>
    <submittedName>
        <fullName evidence="1">Uncharacterized protein</fullName>
    </submittedName>
</protein>
<evidence type="ECO:0000313" key="1">
    <source>
        <dbReference type="EMBL" id="KAJ8123325.1"/>
    </source>
</evidence>
<sequence>MRSITKDAWQILSEELGDGDVERNHVFVYRDLLRSVNVDLPAADSQEFVASDLGMDNVSVWRGAVAQLLMGLFSHDFLPEALGFNLFFEQVTLETLQAAHELPKLGISGYYFLLHVCIDNTDSGHSAMAQSLVSHYLDTIRESGSEKEVELAWRRIQAGYVLSRQMGDEESGDGNAAVPSLRSLSAKEDRVMRMLQCKARASSALHCKSRVKIAGQPLAAWLSSHALDNPQNQVSLLDGLRQASPWVRSGDSSSSLLVRELSWGGKMFGAFTDTEVEHLKEWIDSLPHKSEEYATDTYWNMIGSPDQSMENSKISPVAQDQGLQFAIAFARKVICWSTESVANEATLLGLARAFFDLEIWVANDQDLLNEEGRHAEFAMGYEIGREEIEKAIGSM</sequence>
<dbReference type="Proteomes" id="UP001153334">
    <property type="component" value="Unassembled WGS sequence"/>
</dbReference>
<reference evidence="1" key="1">
    <citation type="submission" date="2022-11" db="EMBL/GenBank/DDBJ databases">
        <title>Genome Sequence of Nemania bipapillata.</title>
        <authorList>
            <person name="Buettner E."/>
        </authorList>
    </citation>
    <scope>NUCLEOTIDE SEQUENCE</scope>
    <source>
        <strain evidence="1">CP14</strain>
    </source>
</reference>
<dbReference type="EMBL" id="JAPESX010000097">
    <property type="protein sequence ID" value="KAJ8123325.1"/>
    <property type="molecule type" value="Genomic_DNA"/>
</dbReference>
<keyword evidence="2" id="KW-1185">Reference proteome</keyword>
<name>A0ACC2J7F0_9PEZI</name>
<evidence type="ECO:0000313" key="2">
    <source>
        <dbReference type="Proteomes" id="UP001153334"/>
    </source>
</evidence>
<accession>A0ACC2J7F0</accession>
<proteinExistence type="predicted"/>